<feature type="region of interest" description="Disordered" evidence="1">
    <location>
        <begin position="1"/>
        <end position="41"/>
    </location>
</feature>
<evidence type="ECO:0000259" key="2">
    <source>
        <dbReference type="Pfam" id="PF18036"/>
    </source>
</evidence>
<dbReference type="GO" id="GO:0000398">
    <property type="term" value="P:mRNA splicing, via spliceosome"/>
    <property type="evidence" value="ECO:0007669"/>
    <property type="project" value="InterPro"/>
</dbReference>
<proteinExistence type="predicted"/>
<name>A0A4Y1RX22_PRUDU</name>
<protein>
    <submittedName>
        <fullName evidence="3">Ubiquitin-like superfamily protein</fullName>
    </submittedName>
</protein>
<dbReference type="PANTHER" id="PTHR14942:SF9">
    <property type="entry name" value="OS02G0188500 PROTEIN"/>
    <property type="match status" value="1"/>
</dbReference>
<gene>
    <name evidence="3" type="ORF">Prudu_020730</name>
</gene>
<dbReference type="PANTHER" id="PTHR14942">
    <property type="entry name" value="U11/U12 SMALL NUCLEAR RIBONUCLEOPROTEIN 25 KDA PROTEIN"/>
    <property type="match status" value="1"/>
</dbReference>
<feature type="domain" description="SNRNP25 ubiquitin-like" evidence="2">
    <location>
        <begin position="85"/>
        <end position="115"/>
    </location>
</feature>
<dbReference type="EMBL" id="AP019303">
    <property type="protein sequence ID" value="BBH08515.1"/>
    <property type="molecule type" value="Genomic_DNA"/>
</dbReference>
<dbReference type="InterPro" id="IPR029071">
    <property type="entry name" value="Ubiquitin-like_domsf"/>
</dbReference>
<dbReference type="InterPro" id="IPR040610">
    <property type="entry name" value="SNRNP25_ubiquitin"/>
</dbReference>
<accession>A0A4Y1RX22</accession>
<dbReference type="SUPFAM" id="SSF54236">
    <property type="entry name" value="Ubiquitin-like"/>
    <property type="match status" value="1"/>
</dbReference>
<sequence length="178" mass="20433">MKQNKRNEKKWDFMSSTGSKEKKTTGNLQVHSSEKNHPFRGTWEPELTNVSACTLCVPASISPGRLLSASVGKNHAYQKLPQQPLKLFVIKLDGSSFEVEVSNTATVAELKEAVKGQKLLDYKAYIRLFGIKDGDQICFVRHVSIKYEGRVKRRIRLWRKRIYDSPAYEQLVMNNHYT</sequence>
<feature type="compositionally biased region" description="Basic and acidic residues" evidence="1">
    <location>
        <begin position="1"/>
        <end position="12"/>
    </location>
</feature>
<organism evidence="3">
    <name type="scientific">Prunus dulcis</name>
    <name type="common">Almond</name>
    <name type="synonym">Amygdalus dulcis</name>
    <dbReference type="NCBI Taxonomy" id="3755"/>
    <lineage>
        <taxon>Eukaryota</taxon>
        <taxon>Viridiplantae</taxon>
        <taxon>Streptophyta</taxon>
        <taxon>Embryophyta</taxon>
        <taxon>Tracheophyta</taxon>
        <taxon>Spermatophyta</taxon>
        <taxon>Magnoliopsida</taxon>
        <taxon>eudicotyledons</taxon>
        <taxon>Gunneridae</taxon>
        <taxon>Pentapetalae</taxon>
        <taxon>rosids</taxon>
        <taxon>fabids</taxon>
        <taxon>Rosales</taxon>
        <taxon>Rosaceae</taxon>
        <taxon>Amygdaloideae</taxon>
        <taxon>Amygdaleae</taxon>
        <taxon>Prunus</taxon>
    </lineage>
</organism>
<dbReference type="Gene3D" id="3.10.20.90">
    <property type="entry name" value="Phosphatidylinositol 3-kinase Catalytic Subunit, Chain A, domain 1"/>
    <property type="match status" value="2"/>
</dbReference>
<evidence type="ECO:0000313" key="3">
    <source>
        <dbReference type="EMBL" id="BBH08515.1"/>
    </source>
</evidence>
<evidence type="ECO:0000256" key="1">
    <source>
        <dbReference type="SAM" id="MobiDB-lite"/>
    </source>
</evidence>
<dbReference type="InterPro" id="IPR039690">
    <property type="entry name" value="SNRNP25"/>
</dbReference>
<dbReference type="Pfam" id="PF18036">
    <property type="entry name" value="Ubiquitin_4"/>
    <property type="match status" value="1"/>
</dbReference>
<reference evidence="3" key="1">
    <citation type="journal article" date="2019" name="Science">
        <title>Mutation of a bHLH transcription factor allowed almond domestication.</title>
        <authorList>
            <person name="Sanchez-Perez R."/>
            <person name="Pavan S."/>
            <person name="Mazzeo R."/>
            <person name="Moldovan C."/>
            <person name="Aiese Cigliano R."/>
            <person name="Del Cueto J."/>
            <person name="Ricciardi F."/>
            <person name="Lotti C."/>
            <person name="Ricciardi L."/>
            <person name="Dicenta F."/>
            <person name="Lopez-Marques R.L."/>
            <person name="Lindberg Moller B."/>
        </authorList>
    </citation>
    <scope>NUCLEOTIDE SEQUENCE</scope>
</reference>
<dbReference type="AlphaFoldDB" id="A0A4Y1RX22"/>